<comment type="similarity">
    <text evidence="2">Belongs to the major facilitator superfamily. Proton-dependent oligopeptide transporter (POT/PTR) (TC 2.A.17) family.</text>
</comment>
<proteinExistence type="inferred from homology"/>
<feature type="transmembrane region" description="Helical" evidence="6">
    <location>
        <begin position="95"/>
        <end position="112"/>
    </location>
</feature>
<keyword evidence="5 6" id="KW-0472">Membrane</keyword>
<organism evidence="7 8">
    <name type="scientific">Oryza meyeriana var. granulata</name>
    <dbReference type="NCBI Taxonomy" id="110450"/>
    <lineage>
        <taxon>Eukaryota</taxon>
        <taxon>Viridiplantae</taxon>
        <taxon>Streptophyta</taxon>
        <taxon>Embryophyta</taxon>
        <taxon>Tracheophyta</taxon>
        <taxon>Spermatophyta</taxon>
        <taxon>Magnoliopsida</taxon>
        <taxon>Liliopsida</taxon>
        <taxon>Poales</taxon>
        <taxon>Poaceae</taxon>
        <taxon>BOP clade</taxon>
        <taxon>Oryzoideae</taxon>
        <taxon>Oryzeae</taxon>
        <taxon>Oryzinae</taxon>
        <taxon>Oryza</taxon>
        <taxon>Oryza meyeriana</taxon>
    </lineage>
</organism>
<protein>
    <submittedName>
        <fullName evidence="7">Uncharacterized protein</fullName>
    </submittedName>
</protein>
<feature type="transmembrane region" description="Helical" evidence="6">
    <location>
        <begin position="19"/>
        <end position="38"/>
    </location>
</feature>
<keyword evidence="4 6" id="KW-1133">Transmembrane helix</keyword>
<dbReference type="SUPFAM" id="SSF103473">
    <property type="entry name" value="MFS general substrate transporter"/>
    <property type="match status" value="1"/>
</dbReference>
<dbReference type="PANTHER" id="PTHR11654">
    <property type="entry name" value="OLIGOPEPTIDE TRANSPORTER-RELATED"/>
    <property type="match status" value="1"/>
</dbReference>
<feature type="transmembrane region" description="Helical" evidence="6">
    <location>
        <begin position="50"/>
        <end position="75"/>
    </location>
</feature>
<evidence type="ECO:0000256" key="3">
    <source>
        <dbReference type="ARBA" id="ARBA00022692"/>
    </source>
</evidence>
<dbReference type="InterPro" id="IPR036259">
    <property type="entry name" value="MFS_trans_sf"/>
</dbReference>
<dbReference type="Pfam" id="PF00854">
    <property type="entry name" value="PTR2"/>
    <property type="match status" value="1"/>
</dbReference>
<keyword evidence="8" id="KW-1185">Reference proteome</keyword>
<dbReference type="GO" id="GO:0016020">
    <property type="term" value="C:membrane"/>
    <property type="evidence" value="ECO:0007669"/>
    <property type="project" value="UniProtKB-SubCell"/>
</dbReference>
<dbReference type="EMBL" id="SPHZ02000002">
    <property type="protein sequence ID" value="KAF0929687.1"/>
    <property type="molecule type" value="Genomic_DNA"/>
</dbReference>
<comment type="subcellular location">
    <subcellularLocation>
        <location evidence="1">Membrane</location>
        <topology evidence="1">Multi-pass membrane protein</topology>
    </subcellularLocation>
</comment>
<keyword evidence="3 6" id="KW-0812">Transmembrane</keyword>
<name>A0A6G1EYG5_9ORYZ</name>
<dbReference type="AlphaFoldDB" id="A0A6G1EYG5"/>
<dbReference type="InterPro" id="IPR000109">
    <property type="entry name" value="POT_fam"/>
</dbReference>
<sequence length="122" mass="13524">MNNQCTANPMSIMWQAPSYFILGAAQVFVCIGMIELFYDQSPDSMKSLSSALGQLAMAAGNYLNPGIFSIVAVATSRDGAPWWIPSNLNEGHLDYYFWMMAALSSLNLVLLLHRFMSITVDF</sequence>
<gene>
    <name evidence="7" type="ORF">E2562_023035</name>
</gene>
<evidence type="ECO:0000256" key="5">
    <source>
        <dbReference type="ARBA" id="ARBA00023136"/>
    </source>
</evidence>
<evidence type="ECO:0000256" key="1">
    <source>
        <dbReference type="ARBA" id="ARBA00004141"/>
    </source>
</evidence>
<evidence type="ECO:0000256" key="6">
    <source>
        <dbReference type="SAM" id="Phobius"/>
    </source>
</evidence>
<reference evidence="7 8" key="1">
    <citation type="submission" date="2019-11" db="EMBL/GenBank/DDBJ databases">
        <title>Whole genome sequence of Oryza granulata.</title>
        <authorList>
            <person name="Li W."/>
        </authorList>
    </citation>
    <scope>NUCLEOTIDE SEQUENCE [LARGE SCALE GENOMIC DNA]</scope>
    <source>
        <strain evidence="8">cv. Menghai</strain>
        <tissue evidence="7">Leaf</tissue>
    </source>
</reference>
<dbReference type="GO" id="GO:0022857">
    <property type="term" value="F:transmembrane transporter activity"/>
    <property type="evidence" value="ECO:0007669"/>
    <property type="project" value="InterPro"/>
</dbReference>
<comment type="caution">
    <text evidence="7">The sequence shown here is derived from an EMBL/GenBank/DDBJ whole genome shotgun (WGS) entry which is preliminary data.</text>
</comment>
<dbReference type="OrthoDB" id="673000at2759"/>
<dbReference type="Gene3D" id="1.20.1250.20">
    <property type="entry name" value="MFS general substrate transporter like domains"/>
    <property type="match status" value="1"/>
</dbReference>
<evidence type="ECO:0000313" key="7">
    <source>
        <dbReference type="EMBL" id="KAF0929687.1"/>
    </source>
</evidence>
<evidence type="ECO:0000256" key="2">
    <source>
        <dbReference type="ARBA" id="ARBA00005982"/>
    </source>
</evidence>
<evidence type="ECO:0000313" key="8">
    <source>
        <dbReference type="Proteomes" id="UP000479710"/>
    </source>
</evidence>
<dbReference type="Proteomes" id="UP000479710">
    <property type="component" value="Unassembled WGS sequence"/>
</dbReference>
<accession>A0A6G1EYG5</accession>
<evidence type="ECO:0000256" key="4">
    <source>
        <dbReference type="ARBA" id="ARBA00022989"/>
    </source>
</evidence>